<protein>
    <submittedName>
        <fullName evidence="2">Uncharacterized protein</fullName>
    </submittedName>
</protein>
<gene>
    <name evidence="2" type="ORF">SLS60_006410</name>
</gene>
<keyword evidence="1" id="KW-0812">Transmembrane</keyword>
<evidence type="ECO:0000256" key="1">
    <source>
        <dbReference type="SAM" id="Phobius"/>
    </source>
</evidence>
<keyword evidence="1" id="KW-1133">Transmembrane helix</keyword>
<keyword evidence="1" id="KW-0472">Membrane</keyword>
<name>A0ABR3RAN2_9PLEO</name>
<organism evidence="2 3">
    <name type="scientific">Paraconiothyrium brasiliense</name>
    <dbReference type="NCBI Taxonomy" id="300254"/>
    <lineage>
        <taxon>Eukaryota</taxon>
        <taxon>Fungi</taxon>
        <taxon>Dikarya</taxon>
        <taxon>Ascomycota</taxon>
        <taxon>Pezizomycotina</taxon>
        <taxon>Dothideomycetes</taxon>
        <taxon>Pleosporomycetidae</taxon>
        <taxon>Pleosporales</taxon>
        <taxon>Massarineae</taxon>
        <taxon>Didymosphaeriaceae</taxon>
        <taxon>Paraconiothyrium</taxon>
    </lineage>
</organism>
<evidence type="ECO:0000313" key="3">
    <source>
        <dbReference type="Proteomes" id="UP001521785"/>
    </source>
</evidence>
<comment type="caution">
    <text evidence="2">The sequence shown here is derived from an EMBL/GenBank/DDBJ whole genome shotgun (WGS) entry which is preliminary data.</text>
</comment>
<dbReference type="PANTHER" id="PTHR35394:SF5">
    <property type="entry name" value="DUF3176 DOMAIN-CONTAINING PROTEIN"/>
    <property type="match status" value="1"/>
</dbReference>
<evidence type="ECO:0000313" key="2">
    <source>
        <dbReference type="EMBL" id="KAL1601495.1"/>
    </source>
</evidence>
<dbReference type="PANTHER" id="PTHR35394">
    <property type="entry name" value="DUF3176 DOMAIN-CONTAINING PROTEIN"/>
    <property type="match status" value="1"/>
</dbReference>
<accession>A0ABR3RAN2</accession>
<keyword evidence="3" id="KW-1185">Reference proteome</keyword>
<proteinExistence type="predicted"/>
<reference evidence="2 3" key="1">
    <citation type="submission" date="2024-02" db="EMBL/GenBank/DDBJ databases">
        <title>De novo assembly and annotation of 12 fungi associated with fruit tree decline syndrome in Ontario, Canada.</title>
        <authorList>
            <person name="Sulman M."/>
            <person name="Ellouze W."/>
            <person name="Ilyukhin E."/>
        </authorList>
    </citation>
    <scope>NUCLEOTIDE SEQUENCE [LARGE SCALE GENOMIC DNA]</scope>
    <source>
        <strain evidence="2 3">M42-189</strain>
    </source>
</reference>
<dbReference type="Proteomes" id="UP001521785">
    <property type="component" value="Unassembled WGS sequence"/>
</dbReference>
<feature type="transmembrane region" description="Helical" evidence="1">
    <location>
        <begin position="354"/>
        <end position="376"/>
    </location>
</feature>
<sequence length="505" mass="55967">MLMLWIRSLPALGAALIILSLFVDPFFQQIIALGERQTTVTENAVSIPRAMRYSKGMDMPRFGRNLTKETVNYDRHTPQVLQLRGNDEALALHSGPVDFYYLPNGLYMEREQTFDLQLKMIISSTYNASDTISFRNEPTLLWSVATIRYHNDSEPHFTASECGLSLCVRRITSTSVSGVLEEQSSEINASIKQSSKLPPVGYNSTTESGLDISDPEAGHFVTTTGFPRRDLIFYAVNGNFSMPQTSINSIGRELHSLFFEDVTSKEYINVETHTNGTFQGRIPRRVPSGYYISIGDGIGTKYRPSPMQVLNSVSDHAKLFDNVAESITINLRQNDENNTVVHGTSAVVVYNIRWLYIILPAVSTLGGTVFLLLSVWQTRRLGAPLWKSSAVAILKCGASLNGFAEGQSQVSEIDALAKNTSFQLVGTTYKPSLAPCMLDQDTSYTREMSAKSSRFGEHLSDAGIATLSSDQRSTNTTGEYYSLRAFSPIDEMLLSNKTAGQDQDR</sequence>
<dbReference type="EMBL" id="JAKJXO020000008">
    <property type="protein sequence ID" value="KAL1601495.1"/>
    <property type="molecule type" value="Genomic_DNA"/>
</dbReference>